<dbReference type="KEGG" id="bba:Bd1248"/>
<dbReference type="GeneID" id="93012277"/>
<name>Q6MNK3_BDEBA</name>
<dbReference type="RefSeq" id="WP_011163750.1">
    <property type="nucleotide sequence ID" value="NC_005363.1"/>
</dbReference>
<dbReference type="EMBL" id="BX842649">
    <property type="protein sequence ID" value="CAE79148.1"/>
    <property type="molecule type" value="Genomic_DNA"/>
</dbReference>
<organism evidence="2 3">
    <name type="scientific">Bdellovibrio bacteriovorus (strain ATCC 15356 / DSM 50701 / NCIMB 9529 / HD100)</name>
    <dbReference type="NCBI Taxonomy" id="264462"/>
    <lineage>
        <taxon>Bacteria</taxon>
        <taxon>Pseudomonadati</taxon>
        <taxon>Bdellovibrionota</taxon>
        <taxon>Bdellovibrionia</taxon>
        <taxon>Bdellovibrionales</taxon>
        <taxon>Pseudobdellovibrionaceae</taxon>
        <taxon>Bdellovibrio</taxon>
    </lineage>
</organism>
<dbReference type="AlphaFoldDB" id="Q6MNK3"/>
<reference evidence="2 3" key="1">
    <citation type="journal article" date="2004" name="Science">
        <title>A predator unmasked: life cycle of Bdellovibrio bacteriovorus from a genomic perspective.</title>
        <authorList>
            <person name="Rendulic S."/>
            <person name="Jagtap P."/>
            <person name="Rosinus A."/>
            <person name="Eppinger M."/>
            <person name="Baar C."/>
            <person name="Lanz C."/>
            <person name="Keller H."/>
            <person name="Lambert C."/>
            <person name="Evans K.J."/>
            <person name="Goesmann A."/>
            <person name="Meyer F."/>
            <person name="Sockett R.E."/>
            <person name="Schuster S.C."/>
        </authorList>
    </citation>
    <scope>NUCLEOTIDE SEQUENCE [LARGE SCALE GENOMIC DNA]</scope>
    <source>
        <strain evidence="3">ATCC 15356 / DSM 50701 / NCIMB 9529 / HD100</strain>
    </source>
</reference>
<evidence type="ECO:0000313" key="3">
    <source>
        <dbReference type="Proteomes" id="UP000008080"/>
    </source>
</evidence>
<keyword evidence="3" id="KW-1185">Reference proteome</keyword>
<gene>
    <name evidence="2" type="ordered locus">Bd1248</name>
</gene>
<evidence type="ECO:0000256" key="1">
    <source>
        <dbReference type="SAM" id="MobiDB-lite"/>
    </source>
</evidence>
<protein>
    <recommendedName>
        <fullName evidence="4">Lipoprotein</fullName>
    </recommendedName>
</protein>
<proteinExistence type="predicted"/>
<sequence length="206" mass="22378">MKKILGIFAVLFAVGCSKLGEDPSLSEESLEGGQWIAFCFGGNSGWETRKARYDGTNYVESVEVSADSYCNQPAYSIEEQGTYLVGDKLSGGLMRKLDRTLTSIKITPLSGLGVSNLNSGSVCGFTDWTINVAREVTGLYCNGSVPPANTTYYDLYLIFPLSIDDPEDPIAKGDLNFGFRWGGNDGSTEETRPDSVTAPNFKRHPL</sequence>
<dbReference type="PROSITE" id="PS51257">
    <property type="entry name" value="PROKAR_LIPOPROTEIN"/>
    <property type="match status" value="1"/>
</dbReference>
<dbReference type="HOGENOM" id="CLU_1329782_0_0_7"/>
<accession>Q6MNK3</accession>
<dbReference type="Proteomes" id="UP000008080">
    <property type="component" value="Chromosome"/>
</dbReference>
<evidence type="ECO:0000313" key="2">
    <source>
        <dbReference type="EMBL" id="CAE79148.1"/>
    </source>
</evidence>
<evidence type="ECO:0008006" key="4">
    <source>
        <dbReference type="Google" id="ProtNLM"/>
    </source>
</evidence>
<feature type="region of interest" description="Disordered" evidence="1">
    <location>
        <begin position="182"/>
        <end position="206"/>
    </location>
</feature>